<organism evidence="1 2">
    <name type="scientific">Candidatus Dormiibacter inghamiae</name>
    <dbReference type="NCBI Taxonomy" id="3127013"/>
    <lineage>
        <taxon>Bacteria</taxon>
        <taxon>Bacillati</taxon>
        <taxon>Candidatus Dormiibacterota</taxon>
        <taxon>Candidatus Dormibacteria</taxon>
        <taxon>Candidatus Dormibacterales</taxon>
        <taxon>Candidatus Dormibacteraceae</taxon>
        <taxon>Candidatus Dormiibacter</taxon>
    </lineage>
</organism>
<dbReference type="Proteomes" id="UP000620075">
    <property type="component" value="Unassembled WGS sequence"/>
</dbReference>
<reference evidence="1 2" key="1">
    <citation type="submission" date="2020-10" db="EMBL/GenBank/DDBJ databases">
        <title>Ca. Dormibacterota MAGs.</title>
        <authorList>
            <person name="Montgomery K."/>
        </authorList>
    </citation>
    <scope>NUCLEOTIDE SEQUENCE [LARGE SCALE GENOMIC DNA]</scope>
    <source>
        <strain evidence="1">SC8811_S16_3</strain>
    </source>
</reference>
<comment type="caution">
    <text evidence="1">The sequence shown here is derived from an EMBL/GenBank/DDBJ whole genome shotgun (WGS) entry which is preliminary data.</text>
</comment>
<accession>A0A934NB83</accession>
<name>A0A934NB83_9BACT</name>
<dbReference type="RefSeq" id="WP_338176597.1">
    <property type="nucleotide sequence ID" value="NZ_JAEKNQ010000016.1"/>
</dbReference>
<evidence type="ECO:0000313" key="1">
    <source>
        <dbReference type="EMBL" id="MBJ7602196.1"/>
    </source>
</evidence>
<dbReference type="EMBL" id="JAEKNQ010000016">
    <property type="protein sequence ID" value="MBJ7602196.1"/>
    <property type="molecule type" value="Genomic_DNA"/>
</dbReference>
<protein>
    <submittedName>
        <fullName evidence="1">Uncharacterized protein</fullName>
    </submittedName>
</protein>
<proteinExistence type="predicted"/>
<evidence type="ECO:0000313" key="2">
    <source>
        <dbReference type="Proteomes" id="UP000620075"/>
    </source>
</evidence>
<gene>
    <name evidence="1" type="ORF">JF888_03230</name>
</gene>
<sequence>MPSNEQIGIYLNDHLGGSVAGRDLAERIRKQHEGTALGEAMAPIVREIEEDQETLSAFMRRLGVGESKVKVVAGSTLQKLSSLVFELGVEGDSPLNRFLELEALLLGVNGKRELWLALREAAAYRPDWPELDLGALINRADKQLQELERHRLRLAVTALAS</sequence>
<dbReference type="AlphaFoldDB" id="A0A934NB83"/>